<proteinExistence type="predicted"/>
<protein>
    <recommendedName>
        <fullName evidence="4">Transmembrane protein</fullName>
    </recommendedName>
</protein>
<sequence>MMVSHNNRTCDLRKKQNLRDPLTFNNLRINIKDCMVIFVVFTVLLLSILAVSAAPSPDFMLWV</sequence>
<keyword evidence="1" id="KW-0812">Transmembrane</keyword>
<accession>D3E0M9</accession>
<dbReference type="HOGENOM" id="CLU_2875117_0_0_2"/>
<keyword evidence="1" id="KW-0472">Membrane</keyword>
<gene>
    <name evidence="2" type="ordered locus">mru_0424</name>
</gene>
<evidence type="ECO:0000313" key="2">
    <source>
        <dbReference type="EMBL" id="ADC46275.1"/>
    </source>
</evidence>
<keyword evidence="3" id="KW-1185">Reference proteome</keyword>
<feature type="transmembrane region" description="Helical" evidence="1">
    <location>
        <begin position="34"/>
        <end position="54"/>
    </location>
</feature>
<dbReference type="Proteomes" id="UP000008680">
    <property type="component" value="Chromosome"/>
</dbReference>
<reference evidence="2 3" key="1">
    <citation type="journal article" date="2010" name="PLoS ONE">
        <title>The genome sequence of the rumen methanogen Methanobrevibacter ruminantium reveals new possibilities for controlling ruminant methane emissions.</title>
        <authorList>
            <person name="Leahy S.C."/>
            <person name="Kelly W.J."/>
            <person name="Altermann E."/>
            <person name="Ronimus R.S."/>
            <person name="Yeoman C.J."/>
            <person name="Pacheco D.M."/>
            <person name="Li D."/>
            <person name="Kong Z."/>
            <person name="McTavish S."/>
            <person name="Sang C."/>
            <person name="Lambie S.C."/>
            <person name="Janssen P.H."/>
            <person name="Dey D."/>
            <person name="Attwood G.T."/>
        </authorList>
    </citation>
    <scope>NUCLEOTIDE SEQUENCE [LARGE SCALE GENOMIC DNA]</scope>
    <source>
        <strain evidence="3">ATCC 35063 / DSM 1093 / JCM 13430 / OCM 146 / M1</strain>
    </source>
</reference>
<dbReference type="EMBL" id="CP001719">
    <property type="protein sequence ID" value="ADC46275.1"/>
    <property type="molecule type" value="Genomic_DNA"/>
</dbReference>
<keyword evidence="1" id="KW-1133">Transmembrane helix</keyword>
<dbReference type="AlphaFoldDB" id="D3E0M9"/>
<evidence type="ECO:0000256" key="1">
    <source>
        <dbReference type="SAM" id="Phobius"/>
    </source>
</evidence>
<dbReference type="PATRIC" id="fig|634498.28.peg.426"/>
<evidence type="ECO:0008006" key="4">
    <source>
        <dbReference type="Google" id="ProtNLM"/>
    </source>
</evidence>
<organism evidence="2 3">
    <name type="scientific">Methanobrevibacter ruminantium (strain ATCC 35063 / DSM 1093 / JCM 13430 / OCM 146 / M1)</name>
    <name type="common">Methanobacterium ruminantium</name>
    <dbReference type="NCBI Taxonomy" id="634498"/>
    <lineage>
        <taxon>Archaea</taxon>
        <taxon>Methanobacteriati</taxon>
        <taxon>Methanobacteriota</taxon>
        <taxon>Methanomada group</taxon>
        <taxon>Methanobacteria</taxon>
        <taxon>Methanobacteriales</taxon>
        <taxon>Methanobacteriaceae</taxon>
        <taxon>Methanobrevibacter</taxon>
    </lineage>
</organism>
<dbReference type="KEGG" id="mru:mru_0424"/>
<name>D3E0M9_METRM</name>
<dbReference type="eggNOG" id="arCOG11307">
    <property type="taxonomic scope" value="Archaea"/>
</dbReference>
<evidence type="ECO:0000313" key="3">
    <source>
        <dbReference type="Proteomes" id="UP000008680"/>
    </source>
</evidence>